<dbReference type="PROSITE" id="PS51898">
    <property type="entry name" value="TYR_RECOMBINASE"/>
    <property type="match status" value="1"/>
</dbReference>
<keyword evidence="4" id="KW-0233">DNA recombination</keyword>
<dbReference type="InterPro" id="IPR002104">
    <property type="entry name" value="Integrase_catalytic"/>
</dbReference>
<evidence type="ECO:0000256" key="1">
    <source>
        <dbReference type="ARBA" id="ARBA00008857"/>
    </source>
</evidence>
<evidence type="ECO:0000256" key="4">
    <source>
        <dbReference type="ARBA" id="ARBA00023172"/>
    </source>
</evidence>
<feature type="region of interest" description="Disordered" evidence="5">
    <location>
        <begin position="406"/>
        <end position="436"/>
    </location>
</feature>
<evidence type="ECO:0000256" key="3">
    <source>
        <dbReference type="ARBA" id="ARBA00023125"/>
    </source>
</evidence>
<dbReference type="Gene3D" id="1.10.150.130">
    <property type="match status" value="1"/>
</dbReference>
<dbReference type="InterPro" id="IPR013762">
    <property type="entry name" value="Integrase-like_cat_sf"/>
</dbReference>
<evidence type="ECO:0000259" key="6">
    <source>
        <dbReference type="PROSITE" id="PS51898"/>
    </source>
</evidence>
<dbReference type="Gene3D" id="1.10.443.10">
    <property type="entry name" value="Intergrase catalytic core"/>
    <property type="match status" value="1"/>
</dbReference>
<dbReference type="Proteomes" id="UP000675409">
    <property type="component" value="Unassembled WGS sequence"/>
</dbReference>
<organism evidence="7 8">
    <name type="scientific">Myceligenerans indicum</name>
    <dbReference type="NCBI Taxonomy" id="2593663"/>
    <lineage>
        <taxon>Bacteria</taxon>
        <taxon>Bacillati</taxon>
        <taxon>Actinomycetota</taxon>
        <taxon>Actinomycetes</taxon>
        <taxon>Micrococcales</taxon>
        <taxon>Promicromonosporaceae</taxon>
        <taxon>Myceligenerans</taxon>
    </lineage>
</organism>
<dbReference type="PANTHER" id="PTHR30629:SF2">
    <property type="entry name" value="PROPHAGE INTEGRASE INTS-RELATED"/>
    <property type="match status" value="1"/>
</dbReference>
<gene>
    <name evidence="7" type="ORF">HGK34_21345</name>
</gene>
<keyword evidence="8" id="KW-1185">Reference proteome</keyword>
<dbReference type="InterPro" id="IPR011010">
    <property type="entry name" value="DNA_brk_join_enz"/>
</dbReference>
<proteinExistence type="inferred from homology"/>
<name>A0ABS1LS01_9MICO</name>
<evidence type="ECO:0000256" key="5">
    <source>
        <dbReference type="SAM" id="MobiDB-lite"/>
    </source>
</evidence>
<comment type="similarity">
    <text evidence="1">Belongs to the 'phage' integrase family.</text>
</comment>
<feature type="domain" description="Tyr recombinase" evidence="6">
    <location>
        <begin position="193"/>
        <end position="400"/>
    </location>
</feature>
<dbReference type="InterPro" id="IPR010998">
    <property type="entry name" value="Integrase_recombinase_N"/>
</dbReference>
<dbReference type="RefSeq" id="WP_201851271.1">
    <property type="nucleotide sequence ID" value="NZ_JABBYC010000083.1"/>
</dbReference>
<evidence type="ECO:0000256" key="2">
    <source>
        <dbReference type="ARBA" id="ARBA00022908"/>
    </source>
</evidence>
<protein>
    <submittedName>
        <fullName evidence="7">Tyrosine-type recombinase/integrase</fullName>
    </submittedName>
</protein>
<dbReference type="EMBL" id="JABBYC010000083">
    <property type="protein sequence ID" value="MBL0888789.1"/>
    <property type="molecule type" value="Genomic_DNA"/>
</dbReference>
<keyword evidence="3" id="KW-0238">DNA-binding</keyword>
<dbReference type="PANTHER" id="PTHR30629">
    <property type="entry name" value="PROPHAGE INTEGRASE"/>
    <property type="match status" value="1"/>
</dbReference>
<dbReference type="Pfam" id="PF00589">
    <property type="entry name" value="Phage_integrase"/>
    <property type="match status" value="1"/>
</dbReference>
<sequence>MGRAKLKPGTHGRISAWKTGKGRQWQARATARDLLGEYHQPSAVGMTRDAAEDRLQEKLDDLLGTTVVAAITTVSDLCWDWYNRIEAESTAFWSRPDATERQGETPPRPQSLVHTKRAINYVCAEDGGIGNLSLNEVTTLTLEQWLDGHKRISRGRAEEIRVALRGAFRSAVRLGILLTDPMAGVSPVRRHDPRPVALEAEELQTIRRILREERTLNITRTTADNLDVLLVLLLGAALRPGEGAALRWGDLTLDGNRPSVTVSGTQVELKGKSTFRQETPKTDSSNRTILLPPAVVEALRSIRPERAKPSDWVFPTRHGNCWNTGNAGKILDRIVSKSNGALKPERVSFHKLRSTAATAIAEAHNDHIAGQVLGHKPKGITQQHYIARRNIAPDVRAALQALVESSDPAPQQEAQVLPMTPTEPRRTARRHLQVVS</sequence>
<evidence type="ECO:0000313" key="8">
    <source>
        <dbReference type="Proteomes" id="UP000675409"/>
    </source>
</evidence>
<reference evidence="7 8" key="1">
    <citation type="journal article" date="2021" name="Arch. Microbiol.">
        <title>Myceligenerans indicum sp. nov., an actinobacterium isolated from mangrove sediment of Sundarbans, India.</title>
        <authorList>
            <person name="Asha K."/>
            <person name="Bhadury P."/>
        </authorList>
    </citation>
    <scope>NUCLEOTIDE SEQUENCE [LARGE SCALE GENOMIC DNA]</scope>
    <source>
        <strain evidence="7 8">I2</strain>
    </source>
</reference>
<feature type="compositionally biased region" description="Basic residues" evidence="5">
    <location>
        <begin position="427"/>
        <end position="436"/>
    </location>
</feature>
<evidence type="ECO:0000313" key="7">
    <source>
        <dbReference type="EMBL" id="MBL0888789.1"/>
    </source>
</evidence>
<comment type="caution">
    <text evidence="7">The sequence shown here is derived from an EMBL/GenBank/DDBJ whole genome shotgun (WGS) entry which is preliminary data.</text>
</comment>
<dbReference type="SUPFAM" id="SSF56349">
    <property type="entry name" value="DNA breaking-rejoining enzymes"/>
    <property type="match status" value="1"/>
</dbReference>
<dbReference type="InterPro" id="IPR050808">
    <property type="entry name" value="Phage_Integrase"/>
</dbReference>
<keyword evidence="2" id="KW-0229">DNA integration</keyword>
<accession>A0ABS1LS01</accession>